<sequence length="109" mass="12306">MMVTRLLKKRHKKQNLYFYHSGVPTGNPGTEATLFCLLLGPGLFRSSSSSSVLRLPCDLPHLIVNLVPFMVRRWNAFLTASSAACLVVNCTNAQFDLYTMLMERISPNW</sequence>
<protein>
    <submittedName>
        <fullName evidence="1">Uncharacterized protein</fullName>
    </submittedName>
</protein>
<accession>A0A922HTL5</accession>
<gene>
    <name evidence="1" type="ORF">DERF_009246</name>
</gene>
<name>A0A922HTL5_DERFA</name>
<organism evidence="1 2">
    <name type="scientific">Dermatophagoides farinae</name>
    <name type="common">American house dust mite</name>
    <dbReference type="NCBI Taxonomy" id="6954"/>
    <lineage>
        <taxon>Eukaryota</taxon>
        <taxon>Metazoa</taxon>
        <taxon>Ecdysozoa</taxon>
        <taxon>Arthropoda</taxon>
        <taxon>Chelicerata</taxon>
        <taxon>Arachnida</taxon>
        <taxon>Acari</taxon>
        <taxon>Acariformes</taxon>
        <taxon>Sarcoptiformes</taxon>
        <taxon>Astigmata</taxon>
        <taxon>Psoroptidia</taxon>
        <taxon>Analgoidea</taxon>
        <taxon>Pyroglyphidae</taxon>
        <taxon>Dermatophagoidinae</taxon>
        <taxon>Dermatophagoides</taxon>
    </lineage>
</organism>
<dbReference type="Proteomes" id="UP000790347">
    <property type="component" value="Unassembled WGS sequence"/>
</dbReference>
<dbReference type="AlphaFoldDB" id="A0A922HTL5"/>
<evidence type="ECO:0000313" key="2">
    <source>
        <dbReference type="Proteomes" id="UP000790347"/>
    </source>
</evidence>
<reference evidence="1" key="2">
    <citation type="journal article" date="2022" name="Res Sq">
        <title>Comparative Genomics Reveals Insights into the Divergent Evolution of Astigmatic Mites and Household Pest Adaptations.</title>
        <authorList>
            <person name="Xiong Q."/>
            <person name="Wan A.T.-Y."/>
            <person name="Liu X.-Y."/>
            <person name="Fung C.S.-H."/>
            <person name="Xiao X."/>
            <person name="Malainual N."/>
            <person name="Hou J."/>
            <person name="Wang L."/>
            <person name="Wang M."/>
            <person name="Yang K."/>
            <person name="Cui Y."/>
            <person name="Leung E."/>
            <person name="Nong W."/>
            <person name="Shin S.-K."/>
            <person name="Au S."/>
            <person name="Jeong K.Y."/>
            <person name="Chew F.T."/>
            <person name="Hui J."/>
            <person name="Leung T.F."/>
            <person name="Tungtrongchitr A."/>
            <person name="Zhong N."/>
            <person name="Liu Z."/>
            <person name="Tsui S."/>
        </authorList>
    </citation>
    <scope>NUCLEOTIDE SEQUENCE</scope>
    <source>
        <strain evidence="1">Derf</strain>
        <tissue evidence="1">Whole organism</tissue>
    </source>
</reference>
<comment type="caution">
    <text evidence="1">The sequence shown here is derived from an EMBL/GenBank/DDBJ whole genome shotgun (WGS) entry which is preliminary data.</text>
</comment>
<reference evidence="1" key="1">
    <citation type="submission" date="2013-05" db="EMBL/GenBank/DDBJ databases">
        <authorList>
            <person name="Yim A.K.Y."/>
            <person name="Chan T.F."/>
            <person name="Ji K.M."/>
            <person name="Liu X.Y."/>
            <person name="Zhou J.W."/>
            <person name="Li R.Q."/>
            <person name="Yang K.Y."/>
            <person name="Li J."/>
            <person name="Li M."/>
            <person name="Law P.T.W."/>
            <person name="Wu Y.L."/>
            <person name="Cai Z.L."/>
            <person name="Qin H."/>
            <person name="Bao Y."/>
            <person name="Leung R.K.K."/>
            <person name="Ng P.K.S."/>
            <person name="Zou J."/>
            <person name="Zhong X.J."/>
            <person name="Ran P.X."/>
            <person name="Zhong N.S."/>
            <person name="Liu Z.G."/>
            <person name="Tsui S.K.W."/>
        </authorList>
    </citation>
    <scope>NUCLEOTIDE SEQUENCE</scope>
    <source>
        <strain evidence="1">Derf</strain>
        <tissue evidence="1">Whole organism</tissue>
    </source>
</reference>
<dbReference type="EMBL" id="ASGP02000004">
    <property type="protein sequence ID" value="KAH9510737.1"/>
    <property type="molecule type" value="Genomic_DNA"/>
</dbReference>
<proteinExistence type="predicted"/>
<keyword evidence="2" id="KW-1185">Reference proteome</keyword>
<evidence type="ECO:0000313" key="1">
    <source>
        <dbReference type="EMBL" id="KAH9510737.1"/>
    </source>
</evidence>